<keyword evidence="2" id="KW-1185">Reference proteome</keyword>
<gene>
    <name evidence="1" type="ORF">D1867_10695</name>
</gene>
<evidence type="ECO:0000313" key="1">
    <source>
        <dbReference type="EMBL" id="MUM65700.1"/>
    </source>
</evidence>
<name>A0A6A9QK62_ACIIN</name>
<sequence>MKVIESLYDRSMSEHGLFAKDVLDEIIPKLKANAHYFRSKGSIFSLAPSNKYIWTMRINLKPFYVILCKYRYTYWTLPDLELKIIDCYRLKGEVEKYFKEKFYLVIEE</sequence>
<comment type="caution">
    <text evidence="1">The sequence shown here is derived from an EMBL/GenBank/DDBJ whole genome shotgun (WGS) entry which is preliminary data.</text>
</comment>
<dbReference type="RefSeq" id="WP_155864122.1">
    <property type="nucleotide sequence ID" value="NZ_JBGTCZ010000033.1"/>
</dbReference>
<dbReference type="EMBL" id="WFIY01000004">
    <property type="protein sequence ID" value="MUM65700.1"/>
    <property type="molecule type" value="Genomic_DNA"/>
</dbReference>
<protein>
    <submittedName>
        <fullName evidence="1">Uncharacterized protein</fullName>
    </submittedName>
</protein>
<organism evidence="1 2">
    <name type="scientific">Acidianus infernus</name>
    <dbReference type="NCBI Taxonomy" id="12915"/>
    <lineage>
        <taxon>Archaea</taxon>
        <taxon>Thermoproteota</taxon>
        <taxon>Thermoprotei</taxon>
        <taxon>Sulfolobales</taxon>
        <taxon>Sulfolobaceae</taxon>
        <taxon>Acidianus</taxon>
    </lineage>
</organism>
<dbReference type="AlphaFoldDB" id="A0A6A9QK62"/>
<dbReference type="OrthoDB" id="38228at2157"/>
<proteinExistence type="predicted"/>
<evidence type="ECO:0000313" key="2">
    <source>
        <dbReference type="Proteomes" id="UP000440125"/>
    </source>
</evidence>
<accession>A0A6A9QK62</accession>
<dbReference type="Proteomes" id="UP000440125">
    <property type="component" value="Unassembled WGS sequence"/>
</dbReference>
<reference evidence="1 2" key="1">
    <citation type="submission" date="2019-10" db="EMBL/GenBank/DDBJ databases">
        <title>Genome Sequences from Six Type Strain Members of the Archaeal Family Sulfolobaceae: Acidianus ambivalens, Acidianus infernus, Metallosphaera prunae, Stygiolobus azoricus, Sulfolobus metallicus, and Sulfurisphaera ohwakuensis.</title>
        <authorList>
            <person name="Counts J.A."/>
            <person name="Kelly R.M."/>
        </authorList>
    </citation>
    <scope>NUCLEOTIDE SEQUENCE [LARGE SCALE GENOMIC DNA]</scope>
    <source>
        <strain evidence="1 2">DSM 3191</strain>
    </source>
</reference>